<evidence type="ECO:0000313" key="2">
    <source>
        <dbReference type="EMBL" id="KAL3650070.1"/>
    </source>
</evidence>
<name>A0ABD3E6G3_9LAMI</name>
<comment type="caution">
    <text evidence="2">The sequence shown here is derived from an EMBL/GenBank/DDBJ whole genome shotgun (WGS) entry which is preliminary data.</text>
</comment>
<dbReference type="Proteomes" id="UP001632038">
    <property type="component" value="Unassembled WGS sequence"/>
</dbReference>
<sequence>MVEKRGAHTPSICTDSSIDGRSTALSPPIIEEHPKKAPSCGGPGAVKKEVKEQSKEEDLVPGDPMDIDSPAPALSQYWLQKAYNIMEGCEIVNSYTTREHLIPHSLNLLMGFTEFDHTNQITRIMPNPNGI</sequence>
<protein>
    <submittedName>
        <fullName evidence="2">Uncharacterized protein</fullName>
    </submittedName>
</protein>
<keyword evidence="3" id="KW-1185">Reference proteome</keyword>
<gene>
    <name evidence="2" type="ORF">CASFOL_006473</name>
</gene>
<feature type="region of interest" description="Disordered" evidence="1">
    <location>
        <begin position="1"/>
        <end position="68"/>
    </location>
</feature>
<evidence type="ECO:0000313" key="3">
    <source>
        <dbReference type="Proteomes" id="UP001632038"/>
    </source>
</evidence>
<feature type="compositionally biased region" description="Basic and acidic residues" evidence="1">
    <location>
        <begin position="46"/>
        <end position="58"/>
    </location>
</feature>
<organism evidence="2 3">
    <name type="scientific">Castilleja foliolosa</name>
    <dbReference type="NCBI Taxonomy" id="1961234"/>
    <lineage>
        <taxon>Eukaryota</taxon>
        <taxon>Viridiplantae</taxon>
        <taxon>Streptophyta</taxon>
        <taxon>Embryophyta</taxon>
        <taxon>Tracheophyta</taxon>
        <taxon>Spermatophyta</taxon>
        <taxon>Magnoliopsida</taxon>
        <taxon>eudicotyledons</taxon>
        <taxon>Gunneridae</taxon>
        <taxon>Pentapetalae</taxon>
        <taxon>asterids</taxon>
        <taxon>lamiids</taxon>
        <taxon>Lamiales</taxon>
        <taxon>Orobanchaceae</taxon>
        <taxon>Pedicularideae</taxon>
        <taxon>Castillejinae</taxon>
        <taxon>Castilleja</taxon>
    </lineage>
</organism>
<feature type="compositionally biased region" description="Polar residues" evidence="1">
    <location>
        <begin position="11"/>
        <end position="25"/>
    </location>
</feature>
<proteinExistence type="predicted"/>
<reference evidence="3" key="1">
    <citation type="journal article" date="2024" name="IScience">
        <title>Strigolactones Initiate the Formation of Haustorium-like Structures in Castilleja.</title>
        <authorList>
            <person name="Buerger M."/>
            <person name="Peterson D."/>
            <person name="Chory J."/>
        </authorList>
    </citation>
    <scope>NUCLEOTIDE SEQUENCE [LARGE SCALE GENOMIC DNA]</scope>
</reference>
<dbReference type="AlphaFoldDB" id="A0ABD3E6G3"/>
<dbReference type="EMBL" id="JAVIJP010000007">
    <property type="protein sequence ID" value="KAL3650070.1"/>
    <property type="molecule type" value="Genomic_DNA"/>
</dbReference>
<evidence type="ECO:0000256" key="1">
    <source>
        <dbReference type="SAM" id="MobiDB-lite"/>
    </source>
</evidence>
<accession>A0ABD3E6G3</accession>